<organism evidence="7 8">
    <name type="scientific">Eucalyptus globulus</name>
    <name type="common">Tasmanian blue gum</name>
    <dbReference type="NCBI Taxonomy" id="34317"/>
    <lineage>
        <taxon>Eukaryota</taxon>
        <taxon>Viridiplantae</taxon>
        <taxon>Streptophyta</taxon>
        <taxon>Embryophyta</taxon>
        <taxon>Tracheophyta</taxon>
        <taxon>Spermatophyta</taxon>
        <taxon>Magnoliopsida</taxon>
        <taxon>eudicotyledons</taxon>
        <taxon>Gunneridae</taxon>
        <taxon>Pentapetalae</taxon>
        <taxon>rosids</taxon>
        <taxon>malvids</taxon>
        <taxon>Myrtales</taxon>
        <taxon>Myrtaceae</taxon>
        <taxon>Myrtoideae</taxon>
        <taxon>Eucalypteae</taxon>
        <taxon>Eucalyptus</taxon>
    </lineage>
</organism>
<feature type="domain" description="CGL160/ATPI" evidence="6">
    <location>
        <begin position="181"/>
        <end position="321"/>
    </location>
</feature>
<dbReference type="Pfam" id="PF24763">
    <property type="entry name" value="CGL160_C"/>
    <property type="match status" value="1"/>
</dbReference>
<keyword evidence="2" id="KW-0812">Transmembrane</keyword>
<dbReference type="EMBL" id="JBJKBG010000011">
    <property type="protein sequence ID" value="KAL3715108.1"/>
    <property type="molecule type" value="Genomic_DNA"/>
</dbReference>
<dbReference type="InterPro" id="IPR056309">
    <property type="entry name" value="CGL160/ATPI_dom"/>
</dbReference>
<feature type="region of interest" description="Disordered" evidence="5">
    <location>
        <begin position="17"/>
        <end position="37"/>
    </location>
</feature>
<sequence length="328" mass="36147">MSIVNYFSVTCTAAPIPGDHPAPPKKDPLKSVGSISYGGASTGAGSGLRRYWGGEEEDPLTSDGFIWNKDFVGRFERMILDPRPASLESSPAKEVSAGFLSLNRVMNLDSLEADLSKDLGLISKMELDQLVRPPSKRSGSDLPKWRLAPTRREQEKWDRASKAATGGTEVMFRELRRPQGDPKVLAAQSKEEYSKRKLQILTLSIGGIGLVSAYVSYTLETAASFGVGLLGSLIYVRMLGKSVDSMADGAKGLINKHKLVYIHLQGINWEPRLLVPVALVMIFNRWNEILVPDFGYMHLELIPMLVGFFTYKIATFIQAIEVAISPTR</sequence>
<keyword evidence="8" id="KW-1185">Reference proteome</keyword>
<proteinExistence type="predicted"/>
<dbReference type="GO" id="GO:0016020">
    <property type="term" value="C:membrane"/>
    <property type="evidence" value="ECO:0007669"/>
    <property type="project" value="UniProtKB-SubCell"/>
</dbReference>
<keyword evidence="3" id="KW-1133">Transmembrane helix</keyword>
<comment type="caution">
    <text evidence="7">The sequence shown here is derived from an EMBL/GenBank/DDBJ whole genome shotgun (WGS) entry which is preliminary data.</text>
</comment>
<dbReference type="AlphaFoldDB" id="A0ABD3IKD1"/>
<dbReference type="PANTHER" id="PTHR34118">
    <property type="entry name" value="NF-KAPPA-B INHIBITOR-LIKE PROTEIN-RELATED"/>
    <property type="match status" value="1"/>
</dbReference>
<dbReference type="PANTHER" id="PTHR34118:SF6">
    <property type="entry name" value="PROTEIN CONSERVED ONLY IN THE GREEN LINEAGE 160, CHLOROPLASTIC"/>
    <property type="match status" value="1"/>
</dbReference>
<evidence type="ECO:0000256" key="3">
    <source>
        <dbReference type="ARBA" id="ARBA00022989"/>
    </source>
</evidence>
<protein>
    <recommendedName>
        <fullName evidence="6">CGL160/ATPI domain-containing protein</fullName>
    </recommendedName>
</protein>
<accession>A0ABD3IKD1</accession>
<reference evidence="7 8" key="1">
    <citation type="submission" date="2024-11" db="EMBL/GenBank/DDBJ databases">
        <title>Chromosome-level genome assembly of Eucalyptus globulus Labill. provides insights into its genome evolution.</title>
        <authorList>
            <person name="Li X."/>
        </authorList>
    </citation>
    <scope>NUCLEOTIDE SEQUENCE [LARGE SCALE GENOMIC DNA]</scope>
    <source>
        <strain evidence="7">CL2024</strain>
        <tissue evidence="7">Fresh tender leaves</tissue>
    </source>
</reference>
<evidence type="ECO:0000256" key="4">
    <source>
        <dbReference type="ARBA" id="ARBA00023136"/>
    </source>
</evidence>
<evidence type="ECO:0000256" key="2">
    <source>
        <dbReference type="ARBA" id="ARBA00022692"/>
    </source>
</evidence>
<dbReference type="Proteomes" id="UP001634007">
    <property type="component" value="Unassembled WGS sequence"/>
</dbReference>
<evidence type="ECO:0000313" key="7">
    <source>
        <dbReference type="EMBL" id="KAL3715108.1"/>
    </source>
</evidence>
<name>A0ABD3IKD1_EUCGL</name>
<comment type="subcellular location">
    <subcellularLocation>
        <location evidence="1">Membrane</location>
        <topology evidence="1">Multi-pass membrane protein</topology>
    </subcellularLocation>
</comment>
<evidence type="ECO:0000256" key="1">
    <source>
        <dbReference type="ARBA" id="ARBA00004141"/>
    </source>
</evidence>
<evidence type="ECO:0000256" key="5">
    <source>
        <dbReference type="SAM" id="MobiDB-lite"/>
    </source>
</evidence>
<gene>
    <name evidence="7" type="ORF">ACJRO7_006927</name>
</gene>
<evidence type="ECO:0000313" key="8">
    <source>
        <dbReference type="Proteomes" id="UP001634007"/>
    </source>
</evidence>
<evidence type="ECO:0000259" key="6">
    <source>
        <dbReference type="Pfam" id="PF24763"/>
    </source>
</evidence>
<keyword evidence="4" id="KW-0472">Membrane</keyword>